<name>A0A1E5UG37_9FLAO</name>
<comment type="caution">
    <text evidence="1">The sequence shown here is derived from an EMBL/GenBank/DDBJ whole genome shotgun (WGS) entry which is preliminary data.</text>
</comment>
<dbReference type="STRING" id="237258.SAMN04489756_1268"/>
<dbReference type="Proteomes" id="UP000095601">
    <property type="component" value="Unassembled WGS sequence"/>
</dbReference>
<dbReference type="RefSeq" id="WP_069797472.1">
    <property type="nucleotide sequence ID" value="NZ_CP034157.1"/>
</dbReference>
<evidence type="ECO:0000313" key="2">
    <source>
        <dbReference type="Proteomes" id="UP000095601"/>
    </source>
</evidence>
<sequence>MSKLQTKILTALKTNKLNPTKLGERKWYKYFISINELVWARNFVDCYLIHIYSDDYKTKHLATFILTYDFIKNENILDVTYESF</sequence>
<dbReference type="KEGG" id="cnr:EB819_10935"/>
<organism evidence="1 2">
    <name type="scientific">Cloacibacterium normanense</name>
    <dbReference type="NCBI Taxonomy" id="237258"/>
    <lineage>
        <taxon>Bacteria</taxon>
        <taxon>Pseudomonadati</taxon>
        <taxon>Bacteroidota</taxon>
        <taxon>Flavobacteriia</taxon>
        <taxon>Flavobacteriales</taxon>
        <taxon>Weeksellaceae</taxon>
    </lineage>
</organism>
<gene>
    <name evidence="1" type="ORF">BHF72_1738</name>
</gene>
<dbReference type="OrthoDB" id="1202750at2"/>
<evidence type="ECO:0000313" key="1">
    <source>
        <dbReference type="EMBL" id="OEL11797.1"/>
    </source>
</evidence>
<protein>
    <submittedName>
        <fullName evidence="1">Uncharacterized protein</fullName>
    </submittedName>
</protein>
<proteinExistence type="predicted"/>
<reference evidence="1 2" key="1">
    <citation type="submission" date="2016-09" db="EMBL/GenBank/DDBJ databases">
        <authorList>
            <person name="Capua I."/>
            <person name="De Benedictis P."/>
            <person name="Joannis T."/>
            <person name="Lombin L.H."/>
            <person name="Cattoli G."/>
        </authorList>
    </citation>
    <scope>NUCLEOTIDE SEQUENCE [LARGE SCALE GENOMIC DNA]</scope>
    <source>
        <strain evidence="1 2">NRS-1</strain>
    </source>
</reference>
<dbReference type="AlphaFoldDB" id="A0A1E5UG37"/>
<accession>A0A1E5UG37</accession>
<dbReference type="EMBL" id="MKGI01000018">
    <property type="protein sequence ID" value="OEL11797.1"/>
    <property type="molecule type" value="Genomic_DNA"/>
</dbReference>
<keyword evidence="2" id="KW-1185">Reference proteome</keyword>